<accession>A0ABV6Z4Z5</accession>
<proteinExistence type="predicted"/>
<feature type="non-terminal residue" evidence="1">
    <location>
        <position position="1"/>
    </location>
</feature>
<dbReference type="EMBL" id="JBHPBY010000515">
    <property type="protein sequence ID" value="MFC1853502.1"/>
    <property type="molecule type" value="Genomic_DNA"/>
</dbReference>
<reference evidence="1 2" key="1">
    <citation type="submission" date="2024-09" db="EMBL/GenBank/DDBJ databases">
        <title>Laminarin stimulates single cell rates of sulfate reduction while oxygen inhibits transcriptomic activity in coastal marine sediment.</title>
        <authorList>
            <person name="Lindsay M."/>
            <person name="Orcutt B."/>
            <person name="Emerson D."/>
            <person name="Stepanauskas R."/>
            <person name="D'Angelo T."/>
        </authorList>
    </citation>
    <scope>NUCLEOTIDE SEQUENCE [LARGE SCALE GENOMIC DNA]</scope>
    <source>
        <strain evidence="1">SAG AM-311-K15</strain>
    </source>
</reference>
<comment type="caution">
    <text evidence="1">The sequence shown here is derived from an EMBL/GenBank/DDBJ whole genome shotgun (WGS) entry which is preliminary data.</text>
</comment>
<gene>
    <name evidence="1" type="ORF">ACFL27_25200</name>
</gene>
<protein>
    <submittedName>
        <fullName evidence="1">Uncharacterized protein</fullName>
    </submittedName>
</protein>
<keyword evidence="2" id="KW-1185">Reference proteome</keyword>
<evidence type="ECO:0000313" key="1">
    <source>
        <dbReference type="EMBL" id="MFC1853502.1"/>
    </source>
</evidence>
<organism evidence="1 2">
    <name type="scientific">candidate division CSSED10-310 bacterium</name>
    <dbReference type="NCBI Taxonomy" id="2855610"/>
    <lineage>
        <taxon>Bacteria</taxon>
        <taxon>Bacteria division CSSED10-310</taxon>
    </lineage>
</organism>
<evidence type="ECO:0000313" key="2">
    <source>
        <dbReference type="Proteomes" id="UP001594351"/>
    </source>
</evidence>
<sequence>HLLFSLAQRTRFPILNEVNLNYRDILEGDCPIIGNCNLVDCLAKIPRITQKKITLNTDYYIIYYDSYDIYGNVAQMRETPFNSLDEKRKKIYQYAWQQSNDIDSELIIAHIVSPVTI</sequence>
<dbReference type="Proteomes" id="UP001594351">
    <property type="component" value="Unassembled WGS sequence"/>
</dbReference>
<name>A0ABV6Z4Z5_UNCC1</name>